<name>A0A7S1XF01_9RHOD</name>
<protein>
    <recommendedName>
        <fullName evidence="3">Chlorophyllase</fullName>
    </recommendedName>
</protein>
<evidence type="ECO:0000256" key="1">
    <source>
        <dbReference type="SAM" id="SignalP"/>
    </source>
</evidence>
<sequence length="687" mass="74639">MRVYPVIPVVIVVLKVLLVPSNGQGPFAVNTGRYRYTAKRDNLVLSDRKTEIWAEVYYPRNIALTVGKLPLVVFLHGNHATCGRVLSDGTRSDSSCQYTSSGTCPSGFVVAPSHEGYRYVGIPLASYGYVVVSINANRGITCGGGVSEDGGLNLARGRLVLRHLALWSKWNRLGGAPGTLGFDPKRKINFQQVGLMGHSRGGEGMRAALTQYRDAGTPWKRLIGRMLIRAVFEIGPVDGQTSRTLNAYGVASMILLPSCDGDVSDLQGMHVFDRQFLNIGSRPYLPKGTILVNGAIHNYYNTEWQEPDSTSCGGTQQLPSAKGKSVPQQNTLKGTLLPFIRAYVGPGNERFGVRFDPSYPIPSFLRSVSFYARNHLRAPLQIGGEIEAVESFSRATGKSNGGLNNIASNVVVRHASAHYEHDSSVRVAQVSWTGSGSGKYFQIALGTTSSPFLDFSNYQTLSFRVAVYCSGQICSSNINNSPDMDFHIRLVQGTRLSTAIQLSDLATVRRPVDGHSVLETIDLPVALFTGVNLSHITGLRFVFDVTSTGRIDLAHVFRDVEGPRALSFPLTTSRASLQEGPPLVGSPFSRTAKNIIPATSNTFAGARQRGRGVELMFNSSIEFLVTNSFPRLKVGGVTSTDVRLSPDLRSIAFTLSERENAALDPQADAVIEIGKENVWMFGPMNVQ</sequence>
<organism evidence="2">
    <name type="scientific">Compsopogon caeruleus</name>
    <dbReference type="NCBI Taxonomy" id="31354"/>
    <lineage>
        <taxon>Eukaryota</taxon>
        <taxon>Rhodophyta</taxon>
        <taxon>Compsopogonophyceae</taxon>
        <taxon>Compsopogonales</taxon>
        <taxon>Compsopogonaceae</taxon>
        <taxon>Compsopogon</taxon>
    </lineage>
</organism>
<feature type="signal peptide" evidence="1">
    <location>
        <begin position="1"/>
        <end position="23"/>
    </location>
</feature>
<dbReference type="InterPro" id="IPR029058">
    <property type="entry name" value="AB_hydrolase_fold"/>
</dbReference>
<dbReference type="EMBL" id="HBGH01012981">
    <property type="protein sequence ID" value="CAD9235184.1"/>
    <property type="molecule type" value="Transcribed_RNA"/>
</dbReference>
<proteinExistence type="predicted"/>
<reference evidence="2" key="1">
    <citation type="submission" date="2021-01" db="EMBL/GenBank/DDBJ databases">
        <authorList>
            <person name="Corre E."/>
            <person name="Pelletier E."/>
            <person name="Niang G."/>
            <person name="Scheremetjew M."/>
            <person name="Finn R."/>
            <person name="Kale V."/>
            <person name="Holt S."/>
            <person name="Cochrane G."/>
            <person name="Meng A."/>
            <person name="Brown T."/>
            <person name="Cohen L."/>
        </authorList>
    </citation>
    <scope>NUCLEOTIDE SEQUENCE</scope>
    <source>
        <strain evidence="2">SAG 36.94</strain>
    </source>
</reference>
<dbReference type="Gene3D" id="3.40.50.1820">
    <property type="entry name" value="alpha/beta hydrolase"/>
    <property type="match status" value="1"/>
</dbReference>
<evidence type="ECO:0000313" key="2">
    <source>
        <dbReference type="EMBL" id="CAD9235184.1"/>
    </source>
</evidence>
<dbReference type="AlphaFoldDB" id="A0A7S1XF01"/>
<gene>
    <name evidence="2" type="ORF">CCAE0312_LOCUS7275</name>
</gene>
<accession>A0A7S1XF01</accession>
<dbReference type="SUPFAM" id="SSF53474">
    <property type="entry name" value="alpha/beta-Hydrolases"/>
    <property type="match status" value="1"/>
</dbReference>
<evidence type="ECO:0008006" key="3">
    <source>
        <dbReference type="Google" id="ProtNLM"/>
    </source>
</evidence>
<keyword evidence="1" id="KW-0732">Signal</keyword>
<feature type="chain" id="PRO_5030673051" description="Chlorophyllase" evidence="1">
    <location>
        <begin position="24"/>
        <end position="687"/>
    </location>
</feature>